<dbReference type="AlphaFoldDB" id="A0A0G1RTN7"/>
<sequence>MKAVSVWRRQKTNYQNLGIVGKVVSKTRIIEAPQGFVGPYWVVMVAAPLRSESFEGQERVVGQWADVVEPKIGMKVVGVLRRIGEAGSSGVIEYGVKWKQL</sequence>
<reference evidence="1 2" key="1">
    <citation type="journal article" date="2015" name="Nature">
        <title>rRNA introns, odd ribosomes, and small enigmatic genomes across a large radiation of phyla.</title>
        <authorList>
            <person name="Brown C.T."/>
            <person name="Hug L.A."/>
            <person name="Thomas B.C."/>
            <person name="Sharon I."/>
            <person name="Castelle C.J."/>
            <person name="Singh A."/>
            <person name="Wilkins M.J."/>
            <person name="Williams K.H."/>
            <person name="Banfield J.F."/>
        </authorList>
    </citation>
    <scope>NUCLEOTIDE SEQUENCE [LARGE SCALE GENOMIC DNA]</scope>
</reference>
<accession>A0A0G1RTN7</accession>
<dbReference type="EMBL" id="LCNT01000008">
    <property type="protein sequence ID" value="KKU60654.1"/>
    <property type="molecule type" value="Genomic_DNA"/>
</dbReference>
<dbReference type="Proteomes" id="UP000033860">
    <property type="component" value="Unassembled WGS sequence"/>
</dbReference>
<evidence type="ECO:0000313" key="2">
    <source>
        <dbReference type="Proteomes" id="UP000033860"/>
    </source>
</evidence>
<evidence type="ECO:0000313" key="1">
    <source>
        <dbReference type="EMBL" id="KKU60654.1"/>
    </source>
</evidence>
<name>A0A0G1RTN7_9BACT</name>
<gene>
    <name evidence="1" type="ORF">UX85_C0008G0028</name>
</gene>
<organism evidence="1 2">
    <name type="scientific">Candidatus Beckwithbacteria bacterium GW2011_GWB1_47_15</name>
    <dbReference type="NCBI Taxonomy" id="1618371"/>
    <lineage>
        <taxon>Bacteria</taxon>
        <taxon>Candidatus Beckwithiibacteriota</taxon>
    </lineage>
</organism>
<comment type="caution">
    <text evidence="1">The sequence shown here is derived from an EMBL/GenBank/DDBJ whole genome shotgun (WGS) entry which is preliminary data.</text>
</comment>
<evidence type="ECO:0008006" key="3">
    <source>
        <dbReference type="Google" id="ProtNLM"/>
    </source>
</evidence>
<proteinExistence type="predicted"/>
<protein>
    <recommendedName>
        <fullName evidence="3">DUF35 domain-containing protein</fullName>
    </recommendedName>
</protein>